<accession>A0ABW8YRM3</accession>
<dbReference type="Pfam" id="PF14295">
    <property type="entry name" value="PAN_4"/>
    <property type="match status" value="2"/>
</dbReference>
<keyword evidence="4" id="KW-1185">Reference proteome</keyword>
<organism evidence="3 4">
    <name type="scientific">Sphingomonas plantiphila</name>
    <dbReference type="NCBI Taxonomy" id="3163295"/>
    <lineage>
        <taxon>Bacteria</taxon>
        <taxon>Pseudomonadati</taxon>
        <taxon>Pseudomonadota</taxon>
        <taxon>Alphaproteobacteria</taxon>
        <taxon>Sphingomonadales</taxon>
        <taxon>Sphingomonadaceae</taxon>
        <taxon>Sphingomonas</taxon>
    </lineage>
</organism>
<feature type="compositionally biased region" description="Basic and acidic residues" evidence="1">
    <location>
        <begin position="214"/>
        <end position="235"/>
    </location>
</feature>
<dbReference type="EMBL" id="JBELQC010000002">
    <property type="protein sequence ID" value="MFL9841831.1"/>
    <property type="molecule type" value="Genomic_DNA"/>
</dbReference>
<evidence type="ECO:0000313" key="4">
    <source>
        <dbReference type="Proteomes" id="UP001629244"/>
    </source>
</evidence>
<dbReference type="Proteomes" id="UP001629244">
    <property type="component" value="Unassembled WGS sequence"/>
</dbReference>
<feature type="domain" description="Apple" evidence="2">
    <location>
        <begin position="130"/>
        <end position="172"/>
    </location>
</feature>
<reference evidence="3 4" key="1">
    <citation type="submission" date="2024-06" db="EMBL/GenBank/DDBJ databases">
        <authorList>
            <person name="Kaempfer P."/>
            <person name="Viver T."/>
        </authorList>
    </citation>
    <scope>NUCLEOTIDE SEQUENCE [LARGE SCALE GENOMIC DNA]</scope>
    <source>
        <strain evidence="3 4">ST-64</strain>
    </source>
</reference>
<feature type="domain" description="Apple" evidence="2">
    <location>
        <begin position="34"/>
        <end position="81"/>
    </location>
</feature>
<dbReference type="RefSeq" id="WP_408078907.1">
    <property type="nucleotide sequence ID" value="NZ_JBELQC010000002.1"/>
</dbReference>
<dbReference type="Gene3D" id="3.50.4.10">
    <property type="entry name" value="Hepatocyte Growth Factor"/>
    <property type="match status" value="2"/>
</dbReference>
<name>A0ABW8YRM3_9SPHN</name>
<evidence type="ECO:0000259" key="2">
    <source>
        <dbReference type="Pfam" id="PF14295"/>
    </source>
</evidence>
<evidence type="ECO:0000313" key="3">
    <source>
        <dbReference type="EMBL" id="MFL9841831.1"/>
    </source>
</evidence>
<feature type="region of interest" description="Disordered" evidence="1">
    <location>
        <begin position="191"/>
        <end position="254"/>
    </location>
</feature>
<sequence>MSLAAAATLAPAATVQSSVGQIANGYIQEGDLYRSGNIIRTTTLSSPGQDAGTCRALCTANGDCNAYSYVQETASRKPVCYQRMIALPNQGTTRSHGYSTVVSGTKTSWARELGFTPHANSRVTGAKLLRAFVSRQDDPFECIQVCKRETGCQSASYVPAQVAAKKQAMCMLYDAPGTLVSAPGVLSASGSNAPPLSLKKRRPQAQPTAVPPRRTIEAPRRIDPRKLAPVEKKAPADGGEPDQFPGEMHDPQAA</sequence>
<evidence type="ECO:0000256" key="1">
    <source>
        <dbReference type="SAM" id="MobiDB-lite"/>
    </source>
</evidence>
<protein>
    <submittedName>
        <fullName evidence="3">PAN domain-containing protein</fullName>
    </submittedName>
</protein>
<dbReference type="InterPro" id="IPR003609">
    <property type="entry name" value="Pan_app"/>
</dbReference>
<proteinExistence type="predicted"/>
<comment type="caution">
    <text evidence="3">The sequence shown here is derived from an EMBL/GenBank/DDBJ whole genome shotgun (WGS) entry which is preliminary data.</text>
</comment>
<gene>
    <name evidence="3" type="ORF">ABS767_12725</name>
</gene>